<evidence type="ECO:0000313" key="3">
    <source>
        <dbReference type="Proteomes" id="UP001153148"/>
    </source>
</evidence>
<proteinExistence type="predicted"/>
<comment type="caution">
    <text evidence="2">The sequence shown here is derived from an EMBL/GenBank/DDBJ whole genome shotgun (WGS) entry which is preliminary data.</text>
</comment>
<feature type="chain" id="PRO_5045628780" evidence="1">
    <location>
        <begin position="23"/>
        <end position="67"/>
    </location>
</feature>
<gene>
    <name evidence="2" type="ORF">TPAB3V08_LOCUS13236</name>
</gene>
<evidence type="ECO:0000256" key="1">
    <source>
        <dbReference type="SAM" id="SignalP"/>
    </source>
</evidence>
<reference evidence="2" key="1">
    <citation type="submission" date="2021-03" db="EMBL/GenBank/DDBJ databases">
        <authorList>
            <person name="Tran Van P."/>
        </authorList>
    </citation>
    <scope>NUCLEOTIDE SEQUENCE</scope>
</reference>
<name>A0ABN7PG98_TIMPD</name>
<organism evidence="2 3">
    <name type="scientific">Timema podura</name>
    <name type="common">Walking stick</name>
    <dbReference type="NCBI Taxonomy" id="61482"/>
    <lineage>
        <taxon>Eukaryota</taxon>
        <taxon>Metazoa</taxon>
        <taxon>Ecdysozoa</taxon>
        <taxon>Arthropoda</taxon>
        <taxon>Hexapoda</taxon>
        <taxon>Insecta</taxon>
        <taxon>Pterygota</taxon>
        <taxon>Neoptera</taxon>
        <taxon>Polyneoptera</taxon>
        <taxon>Phasmatodea</taxon>
        <taxon>Timematodea</taxon>
        <taxon>Timematoidea</taxon>
        <taxon>Timematidae</taxon>
        <taxon>Timema</taxon>
    </lineage>
</organism>
<protein>
    <submittedName>
        <fullName evidence="2">Uncharacterized protein</fullName>
    </submittedName>
</protein>
<accession>A0ABN7PG98</accession>
<evidence type="ECO:0000313" key="2">
    <source>
        <dbReference type="EMBL" id="CAG2066293.1"/>
    </source>
</evidence>
<feature type="signal peptide" evidence="1">
    <location>
        <begin position="1"/>
        <end position="22"/>
    </location>
</feature>
<dbReference type="EMBL" id="CAJPIN010052507">
    <property type="protein sequence ID" value="CAG2066293.1"/>
    <property type="molecule type" value="Genomic_DNA"/>
</dbReference>
<keyword evidence="1" id="KW-0732">Signal</keyword>
<sequence length="67" mass="7409">MASRVLLAAIMILCIGITTISAQHARCIELDTKCNPKPSHLDPKCCEGAACEKIIEKEDYFCTSYFV</sequence>
<keyword evidence="3" id="KW-1185">Reference proteome</keyword>
<dbReference type="Proteomes" id="UP001153148">
    <property type="component" value="Unassembled WGS sequence"/>
</dbReference>